<evidence type="ECO:0000313" key="1">
    <source>
        <dbReference type="EMBL" id="VVN82552.1"/>
    </source>
</evidence>
<dbReference type="EMBL" id="CABVHQ010000008">
    <property type="protein sequence ID" value="VVN82552.1"/>
    <property type="molecule type" value="Genomic_DNA"/>
</dbReference>
<sequence>MSIQVPDGLITNALCATRSCDGAYFLDFYRLTGLGGRSKGRSAFGFNGNNRYVLPAVTV</sequence>
<dbReference type="AlphaFoldDB" id="A0A5E7ASI3"/>
<organism evidence="1 2">
    <name type="scientific">Pseudomonas fluorescens</name>
    <dbReference type="NCBI Taxonomy" id="294"/>
    <lineage>
        <taxon>Bacteria</taxon>
        <taxon>Pseudomonadati</taxon>
        <taxon>Pseudomonadota</taxon>
        <taxon>Gammaproteobacteria</taxon>
        <taxon>Pseudomonadales</taxon>
        <taxon>Pseudomonadaceae</taxon>
        <taxon>Pseudomonas</taxon>
    </lineage>
</organism>
<dbReference type="Proteomes" id="UP000337909">
    <property type="component" value="Unassembled WGS sequence"/>
</dbReference>
<evidence type="ECO:0000313" key="2">
    <source>
        <dbReference type="Proteomes" id="UP000337909"/>
    </source>
</evidence>
<name>A0A5E7ASI3_PSEFL</name>
<accession>A0A5E7ASI3</accession>
<reference evidence="1 2" key="1">
    <citation type="submission" date="2019-09" db="EMBL/GenBank/DDBJ databases">
        <authorList>
            <person name="Chandra G."/>
            <person name="Truman W A."/>
        </authorList>
    </citation>
    <scope>NUCLEOTIDE SEQUENCE [LARGE SCALE GENOMIC DNA]</scope>
    <source>
        <strain evidence="1">PS691</strain>
    </source>
</reference>
<protein>
    <submittedName>
        <fullName evidence="1">Uncharacterized protein</fullName>
    </submittedName>
</protein>
<gene>
    <name evidence="1" type="ORF">PS691_01212</name>
</gene>
<proteinExistence type="predicted"/>